<dbReference type="AlphaFoldDB" id="A0A917EE29"/>
<feature type="compositionally biased region" description="Basic and acidic residues" evidence="1">
    <location>
        <begin position="211"/>
        <end position="223"/>
    </location>
</feature>
<organism evidence="2 3">
    <name type="scientific">Aureimonas endophytica</name>
    <dbReference type="NCBI Taxonomy" id="2027858"/>
    <lineage>
        <taxon>Bacteria</taxon>
        <taxon>Pseudomonadati</taxon>
        <taxon>Pseudomonadota</taxon>
        <taxon>Alphaproteobacteria</taxon>
        <taxon>Hyphomicrobiales</taxon>
        <taxon>Aurantimonadaceae</taxon>
        <taxon>Aureimonas</taxon>
    </lineage>
</organism>
<keyword evidence="3" id="KW-1185">Reference proteome</keyword>
<feature type="region of interest" description="Disordered" evidence="1">
    <location>
        <begin position="1"/>
        <end position="40"/>
    </location>
</feature>
<reference evidence="2" key="1">
    <citation type="journal article" date="2014" name="Int. J. Syst. Evol. Microbiol.">
        <title>Complete genome sequence of Corynebacterium casei LMG S-19264T (=DSM 44701T), isolated from a smear-ripened cheese.</title>
        <authorList>
            <consortium name="US DOE Joint Genome Institute (JGI-PGF)"/>
            <person name="Walter F."/>
            <person name="Albersmeier A."/>
            <person name="Kalinowski J."/>
            <person name="Ruckert C."/>
        </authorList>
    </citation>
    <scope>NUCLEOTIDE SEQUENCE</scope>
    <source>
        <strain evidence="2">CGMCC 1.15367</strain>
    </source>
</reference>
<dbReference type="Proteomes" id="UP000644699">
    <property type="component" value="Unassembled WGS sequence"/>
</dbReference>
<feature type="compositionally biased region" description="Basic and acidic residues" evidence="1">
    <location>
        <begin position="176"/>
        <end position="186"/>
    </location>
</feature>
<name>A0A917EE29_9HYPH</name>
<gene>
    <name evidence="2" type="ORF">GCM10011390_47940</name>
</gene>
<protein>
    <submittedName>
        <fullName evidence="2">Uncharacterized protein</fullName>
    </submittedName>
</protein>
<evidence type="ECO:0000256" key="1">
    <source>
        <dbReference type="SAM" id="MobiDB-lite"/>
    </source>
</evidence>
<comment type="caution">
    <text evidence="2">The sequence shown here is derived from an EMBL/GenBank/DDBJ whole genome shotgun (WGS) entry which is preliminary data.</text>
</comment>
<evidence type="ECO:0000313" key="2">
    <source>
        <dbReference type="EMBL" id="GGE22937.1"/>
    </source>
</evidence>
<accession>A0A917EE29</accession>
<dbReference type="EMBL" id="BMIQ01000011">
    <property type="protein sequence ID" value="GGE22937.1"/>
    <property type="molecule type" value="Genomic_DNA"/>
</dbReference>
<evidence type="ECO:0000313" key="3">
    <source>
        <dbReference type="Proteomes" id="UP000644699"/>
    </source>
</evidence>
<feature type="region of interest" description="Disordered" evidence="1">
    <location>
        <begin position="176"/>
        <end position="234"/>
    </location>
</feature>
<reference evidence="2" key="2">
    <citation type="submission" date="2020-09" db="EMBL/GenBank/DDBJ databases">
        <authorList>
            <person name="Sun Q."/>
            <person name="Zhou Y."/>
        </authorList>
    </citation>
    <scope>NUCLEOTIDE SEQUENCE</scope>
    <source>
        <strain evidence="2">CGMCC 1.15367</strain>
    </source>
</reference>
<sequence length="234" mass="25538">MNDAARFAAEGKIRARPRSSEMTSPTDPEGSPTPSAEWDLPAAAGFGSSVRLSGIEREIRARLPWAQRPGLSVETGRIVLRLPEADADALAAAARIVGETVARLDTLPVLPRELEDILAITAHERQKWTKDGRLQSAGTRTVKLRGRAKAVTFHVFDPRHVEDVLDRDLPSLWREEDRQAGAETRRRAAAKAAETRAGRGAGKPAAPQARPPRDETPRPRLEGWDAFAGTGLLR</sequence>
<proteinExistence type="predicted"/>